<proteinExistence type="predicted"/>
<dbReference type="Proteomes" id="UP000216533">
    <property type="component" value="Unassembled WGS sequence"/>
</dbReference>
<evidence type="ECO:0000256" key="2">
    <source>
        <dbReference type="SAM" id="SignalP"/>
    </source>
</evidence>
<sequence length="290" mass="31570">MRVVSRVLAAAGLVLAMALPTTPVAHAAPEPLPPLGGASDPTPEPAPQPEPPAQPVSVEPAPVVTIPRPCEADHPYPTGADSDTVVEQLEQIWGIELVGNQWGRAEDVTHTYWEIMDAVDCTPFLAAIKEKNPELRVNATTKPGWAWGDWSLTSGNTVTLDFAKMQQSIDEGDRARVVRVIVHELAHAFNVDRYDEPAYQQAYEKIYRSQGGFTGYGSSLSESFADAVGYYVARCAVEPDTDHLPYADGQDDASYELIRDEVFGGHEFAAAPGDRLGCDHQLRGHQVRAR</sequence>
<feature type="compositionally biased region" description="Pro residues" evidence="1">
    <location>
        <begin position="42"/>
        <end position="54"/>
    </location>
</feature>
<name>A0A255EE23_9ACTN</name>
<reference evidence="3 4" key="1">
    <citation type="submission" date="2017-07" db="EMBL/GenBank/DDBJ databases">
        <title>Draft whole genome sequences of clinical Proprionibacteriaceae strains.</title>
        <authorList>
            <person name="Bernier A.-M."/>
            <person name="Bernard K."/>
            <person name="Domingo M.-C."/>
        </authorList>
    </citation>
    <scope>NUCLEOTIDE SEQUENCE [LARGE SCALE GENOMIC DNA]</scope>
    <source>
        <strain evidence="3 4">NML 160184</strain>
    </source>
</reference>
<evidence type="ECO:0000256" key="1">
    <source>
        <dbReference type="SAM" id="MobiDB-lite"/>
    </source>
</evidence>
<accession>A0A255EE23</accession>
<feature type="chain" id="PRO_5013146483" evidence="2">
    <location>
        <begin position="28"/>
        <end position="290"/>
    </location>
</feature>
<evidence type="ECO:0000313" key="4">
    <source>
        <dbReference type="Proteomes" id="UP000216533"/>
    </source>
</evidence>
<protein>
    <submittedName>
        <fullName evidence="3">Uncharacterized protein</fullName>
    </submittedName>
</protein>
<feature type="region of interest" description="Disordered" evidence="1">
    <location>
        <begin position="27"/>
        <end position="58"/>
    </location>
</feature>
<keyword evidence="2" id="KW-0732">Signal</keyword>
<gene>
    <name evidence="3" type="ORF">CGZ92_08425</name>
</gene>
<evidence type="ECO:0000313" key="3">
    <source>
        <dbReference type="EMBL" id="OYN86373.1"/>
    </source>
</evidence>
<dbReference type="RefSeq" id="WP_094450943.1">
    <property type="nucleotide sequence ID" value="NZ_NMVI01000018.1"/>
</dbReference>
<feature type="signal peptide" evidence="2">
    <location>
        <begin position="1"/>
        <end position="27"/>
    </location>
</feature>
<organism evidence="3 4">
    <name type="scientific">Parenemella sanctibonifatiensis</name>
    <dbReference type="NCBI Taxonomy" id="2016505"/>
    <lineage>
        <taxon>Bacteria</taxon>
        <taxon>Bacillati</taxon>
        <taxon>Actinomycetota</taxon>
        <taxon>Actinomycetes</taxon>
        <taxon>Propionibacteriales</taxon>
        <taxon>Propionibacteriaceae</taxon>
        <taxon>Parenemella</taxon>
    </lineage>
</organism>
<comment type="caution">
    <text evidence="3">The sequence shown here is derived from an EMBL/GenBank/DDBJ whole genome shotgun (WGS) entry which is preliminary data.</text>
</comment>
<dbReference type="EMBL" id="NMVI01000018">
    <property type="protein sequence ID" value="OYN86373.1"/>
    <property type="molecule type" value="Genomic_DNA"/>
</dbReference>
<dbReference type="AlphaFoldDB" id="A0A255EE23"/>